<feature type="chain" id="PRO_5046230497" description="Peptidase inhibitor family I36" evidence="1">
    <location>
        <begin position="32"/>
        <end position="116"/>
    </location>
</feature>
<evidence type="ECO:0000256" key="1">
    <source>
        <dbReference type="SAM" id="SignalP"/>
    </source>
</evidence>
<gene>
    <name evidence="2" type="ORF">LWC34_04155</name>
</gene>
<feature type="signal peptide" evidence="1">
    <location>
        <begin position="1"/>
        <end position="31"/>
    </location>
</feature>
<evidence type="ECO:0000313" key="3">
    <source>
        <dbReference type="Proteomes" id="UP001521150"/>
    </source>
</evidence>
<organism evidence="2 3">
    <name type="scientific">Kibdelosporangium philippinense</name>
    <dbReference type="NCBI Taxonomy" id="211113"/>
    <lineage>
        <taxon>Bacteria</taxon>
        <taxon>Bacillati</taxon>
        <taxon>Actinomycetota</taxon>
        <taxon>Actinomycetes</taxon>
        <taxon>Pseudonocardiales</taxon>
        <taxon>Pseudonocardiaceae</taxon>
        <taxon>Kibdelosporangium</taxon>
    </lineage>
</organism>
<sequence>MAMGVNRVRAVLATIAVAAGVAVSMPAAAHADSGQYSYLSRSGAIGGDYYAWYRDLPAEFHDNLTRFSNKTDRDMCVAYWDRGTLYSMQTVPPGQAQYTQNSYLPDAIVDCRYFLA</sequence>
<accession>A0ABS8Z260</accession>
<dbReference type="RefSeq" id="WP_233723065.1">
    <property type="nucleotide sequence ID" value="NZ_JAJVCN010000001.1"/>
</dbReference>
<reference evidence="2 3" key="1">
    <citation type="submission" date="2021-12" db="EMBL/GenBank/DDBJ databases">
        <title>Genome sequence of Kibdelosporangium philippinense ATCC 49844.</title>
        <authorList>
            <person name="Fedorov E.A."/>
            <person name="Omeragic M."/>
            <person name="Shalygina K.F."/>
            <person name="Maclea K.S."/>
        </authorList>
    </citation>
    <scope>NUCLEOTIDE SEQUENCE [LARGE SCALE GENOMIC DNA]</scope>
    <source>
        <strain evidence="2 3">ATCC 49844</strain>
    </source>
</reference>
<proteinExistence type="predicted"/>
<keyword evidence="1" id="KW-0732">Signal</keyword>
<keyword evidence="3" id="KW-1185">Reference proteome</keyword>
<dbReference type="Proteomes" id="UP001521150">
    <property type="component" value="Unassembled WGS sequence"/>
</dbReference>
<protein>
    <recommendedName>
        <fullName evidence="4">Peptidase inhibitor family I36</fullName>
    </recommendedName>
</protein>
<comment type="caution">
    <text evidence="2">The sequence shown here is derived from an EMBL/GenBank/DDBJ whole genome shotgun (WGS) entry which is preliminary data.</text>
</comment>
<evidence type="ECO:0008006" key="4">
    <source>
        <dbReference type="Google" id="ProtNLM"/>
    </source>
</evidence>
<evidence type="ECO:0000313" key="2">
    <source>
        <dbReference type="EMBL" id="MCE7002026.1"/>
    </source>
</evidence>
<dbReference type="EMBL" id="JAJVCN010000001">
    <property type="protein sequence ID" value="MCE7002026.1"/>
    <property type="molecule type" value="Genomic_DNA"/>
</dbReference>
<name>A0ABS8Z260_9PSEU</name>